<dbReference type="Gramene" id="Psat01G0216400-T1">
    <property type="protein sequence ID" value="KAI5443414.1"/>
    <property type="gene ID" value="KIW84_012164"/>
</dbReference>
<keyword evidence="3" id="KW-1185">Reference proteome</keyword>
<comment type="caution">
    <text evidence="2">The sequence shown here is derived from an EMBL/GenBank/DDBJ whole genome shotgun (WGS) entry which is preliminary data.</text>
</comment>
<reference evidence="2 3" key="1">
    <citation type="journal article" date="2022" name="Nat. Genet.">
        <title>Improved pea reference genome and pan-genome highlight genomic features and evolutionary characteristics.</title>
        <authorList>
            <person name="Yang T."/>
            <person name="Liu R."/>
            <person name="Luo Y."/>
            <person name="Hu S."/>
            <person name="Wang D."/>
            <person name="Wang C."/>
            <person name="Pandey M.K."/>
            <person name="Ge S."/>
            <person name="Xu Q."/>
            <person name="Li N."/>
            <person name="Li G."/>
            <person name="Huang Y."/>
            <person name="Saxena R.K."/>
            <person name="Ji Y."/>
            <person name="Li M."/>
            <person name="Yan X."/>
            <person name="He Y."/>
            <person name="Liu Y."/>
            <person name="Wang X."/>
            <person name="Xiang C."/>
            <person name="Varshney R.K."/>
            <person name="Ding H."/>
            <person name="Gao S."/>
            <person name="Zong X."/>
        </authorList>
    </citation>
    <scope>NUCLEOTIDE SEQUENCE [LARGE SCALE GENOMIC DNA]</scope>
    <source>
        <strain evidence="2 3">cv. Zhongwan 6</strain>
    </source>
</reference>
<evidence type="ECO:0000313" key="3">
    <source>
        <dbReference type="Proteomes" id="UP001058974"/>
    </source>
</evidence>
<feature type="compositionally biased region" description="Basic and acidic residues" evidence="1">
    <location>
        <begin position="49"/>
        <end position="63"/>
    </location>
</feature>
<evidence type="ECO:0000313" key="2">
    <source>
        <dbReference type="EMBL" id="KAI5443414.1"/>
    </source>
</evidence>
<evidence type="ECO:0008006" key="4">
    <source>
        <dbReference type="Google" id="ProtNLM"/>
    </source>
</evidence>
<gene>
    <name evidence="2" type="ORF">KIW84_012164</name>
</gene>
<dbReference type="AlphaFoldDB" id="A0A9D5BGT7"/>
<feature type="region of interest" description="Disordered" evidence="1">
    <location>
        <begin position="49"/>
        <end position="69"/>
    </location>
</feature>
<dbReference type="EMBL" id="JAMSHJ010000001">
    <property type="protein sequence ID" value="KAI5443414.1"/>
    <property type="molecule type" value="Genomic_DNA"/>
</dbReference>
<proteinExistence type="predicted"/>
<dbReference type="Proteomes" id="UP001058974">
    <property type="component" value="Chromosome 1"/>
</dbReference>
<evidence type="ECO:0000256" key="1">
    <source>
        <dbReference type="SAM" id="MobiDB-lite"/>
    </source>
</evidence>
<name>A0A9D5BGT7_PEA</name>
<sequence>MMGKKFGFVRFFDVGDVDNLTVKLDNIFIDKQKLFVIVPRFQRELGHGEYRNSRSGDGEKSVQTREGVSRANKGFREGRTYADVAVPLKVQEKSQGLKQSFQMEFNMEEDEVWERFNKAYVGEELINNKAQWLQGWFKVVKKWNPEVVDQERVTWIRVFGTCCHISDSGFFELIARPIGYFTRSDDDTRNQKKMDVARFLEDDGKDFDGFEASLQGDGIVGIEEGKLSQFRKSIPSFGKPMEKFTLTDVEVVESACQEVVSCPCLPFQKSVDDMLAGESGVVDDELAGHFVSSVCNVGPFGSKAHLEGFFYLDSRKGVVGLDENAKKNYRQLGLGFYDPKEVKKNVSSCGRGYQNNRRHPFPHTFLVLNLLTRRGHNSLWIW</sequence>
<accession>A0A9D5BGT7</accession>
<protein>
    <recommendedName>
        <fullName evidence="4">DUF4283 domain-containing protein</fullName>
    </recommendedName>
</protein>
<organism evidence="2 3">
    <name type="scientific">Pisum sativum</name>
    <name type="common">Garden pea</name>
    <name type="synonym">Lathyrus oleraceus</name>
    <dbReference type="NCBI Taxonomy" id="3888"/>
    <lineage>
        <taxon>Eukaryota</taxon>
        <taxon>Viridiplantae</taxon>
        <taxon>Streptophyta</taxon>
        <taxon>Embryophyta</taxon>
        <taxon>Tracheophyta</taxon>
        <taxon>Spermatophyta</taxon>
        <taxon>Magnoliopsida</taxon>
        <taxon>eudicotyledons</taxon>
        <taxon>Gunneridae</taxon>
        <taxon>Pentapetalae</taxon>
        <taxon>rosids</taxon>
        <taxon>fabids</taxon>
        <taxon>Fabales</taxon>
        <taxon>Fabaceae</taxon>
        <taxon>Papilionoideae</taxon>
        <taxon>50 kb inversion clade</taxon>
        <taxon>NPAAA clade</taxon>
        <taxon>Hologalegina</taxon>
        <taxon>IRL clade</taxon>
        <taxon>Fabeae</taxon>
        <taxon>Lathyrus</taxon>
    </lineage>
</organism>